<dbReference type="Gene3D" id="1.20.1270.70">
    <property type="entry name" value="Designed single chain three-helix bundle"/>
    <property type="match status" value="1"/>
</dbReference>
<gene>
    <name evidence="3" type="ORF">NDU88_002349</name>
</gene>
<dbReference type="Proteomes" id="UP001066276">
    <property type="component" value="Chromosome 1_1"/>
</dbReference>
<evidence type="ECO:0000313" key="3">
    <source>
        <dbReference type="EMBL" id="KAJ1214732.1"/>
    </source>
</evidence>
<organism evidence="3 4">
    <name type="scientific">Pleurodeles waltl</name>
    <name type="common">Iberian ribbed newt</name>
    <dbReference type="NCBI Taxonomy" id="8319"/>
    <lineage>
        <taxon>Eukaryota</taxon>
        <taxon>Metazoa</taxon>
        <taxon>Chordata</taxon>
        <taxon>Craniata</taxon>
        <taxon>Vertebrata</taxon>
        <taxon>Euteleostomi</taxon>
        <taxon>Amphibia</taxon>
        <taxon>Batrachia</taxon>
        <taxon>Caudata</taxon>
        <taxon>Salamandroidea</taxon>
        <taxon>Salamandridae</taxon>
        <taxon>Pleurodelinae</taxon>
        <taxon>Pleurodeles</taxon>
    </lineage>
</organism>
<feature type="coiled-coil region" evidence="1">
    <location>
        <begin position="1"/>
        <end position="77"/>
    </location>
</feature>
<evidence type="ECO:0000313" key="4">
    <source>
        <dbReference type="Proteomes" id="UP001066276"/>
    </source>
</evidence>
<dbReference type="EMBL" id="JANPWB010000001">
    <property type="protein sequence ID" value="KAJ1214732.1"/>
    <property type="molecule type" value="Genomic_DNA"/>
</dbReference>
<sequence>MAELRSRFRALDARYDTVESRFDKIKGRLDIQDTRIQGPEDRISNLDDGAYKMEKRLERMENRLRMVAAKNEDVEACQDKYTATFVAERGHRTLGSHLTKEKGPLQYQDMSVTSRLRCRRHGAITHRQKYNRASLVSDIGVRYGTLYLTRLWVDVYDKMRILESPSNDLDLCKTLAKRNAKGPGGGHRGLPPDIQNSTSMDMFAEE</sequence>
<accession>A0AAV7WKY7</accession>
<protein>
    <submittedName>
        <fullName evidence="3">Uncharacterized protein</fullName>
    </submittedName>
</protein>
<feature type="region of interest" description="Disordered" evidence="2">
    <location>
        <begin position="178"/>
        <end position="206"/>
    </location>
</feature>
<keyword evidence="4" id="KW-1185">Reference proteome</keyword>
<keyword evidence="1" id="KW-0175">Coiled coil</keyword>
<dbReference type="AlphaFoldDB" id="A0AAV7WKY7"/>
<proteinExistence type="predicted"/>
<evidence type="ECO:0000256" key="2">
    <source>
        <dbReference type="SAM" id="MobiDB-lite"/>
    </source>
</evidence>
<evidence type="ECO:0000256" key="1">
    <source>
        <dbReference type="SAM" id="Coils"/>
    </source>
</evidence>
<dbReference type="SUPFAM" id="SSF57997">
    <property type="entry name" value="Tropomyosin"/>
    <property type="match status" value="1"/>
</dbReference>
<comment type="caution">
    <text evidence="3">The sequence shown here is derived from an EMBL/GenBank/DDBJ whole genome shotgun (WGS) entry which is preliminary data.</text>
</comment>
<name>A0AAV7WKY7_PLEWA</name>
<reference evidence="3" key="1">
    <citation type="journal article" date="2022" name="bioRxiv">
        <title>Sequencing and chromosome-scale assembly of the giantPleurodeles waltlgenome.</title>
        <authorList>
            <person name="Brown T."/>
            <person name="Elewa A."/>
            <person name="Iarovenko S."/>
            <person name="Subramanian E."/>
            <person name="Araus A.J."/>
            <person name="Petzold A."/>
            <person name="Susuki M."/>
            <person name="Suzuki K.-i.T."/>
            <person name="Hayashi T."/>
            <person name="Toyoda A."/>
            <person name="Oliveira C."/>
            <person name="Osipova E."/>
            <person name="Leigh N.D."/>
            <person name="Simon A."/>
            <person name="Yun M.H."/>
        </authorList>
    </citation>
    <scope>NUCLEOTIDE SEQUENCE</scope>
    <source>
        <strain evidence="3">20211129_DDA</strain>
        <tissue evidence="3">Liver</tissue>
    </source>
</reference>